<feature type="binding site" description="axial binding residue" evidence="13">
    <location>
        <position position="469"/>
    </location>
    <ligand>
        <name>heme</name>
        <dbReference type="ChEBI" id="CHEBI:30413"/>
    </ligand>
    <ligandPart>
        <name>Fe</name>
        <dbReference type="ChEBI" id="CHEBI:18248"/>
    </ligandPart>
</feature>
<dbReference type="EMBL" id="JAYKXP010000013">
    <property type="protein sequence ID" value="KAK7051268.1"/>
    <property type="molecule type" value="Genomic_DNA"/>
</dbReference>
<comment type="subcellular location">
    <subcellularLocation>
        <location evidence="2">Membrane</location>
    </subcellularLocation>
</comment>
<protein>
    <recommendedName>
        <fullName evidence="16">Cytochrome P450</fullName>
    </recommendedName>
</protein>
<gene>
    <name evidence="14" type="ORF">VNI00_004768</name>
</gene>
<keyword evidence="15" id="KW-1185">Reference proteome</keyword>
<evidence type="ECO:0000256" key="2">
    <source>
        <dbReference type="ARBA" id="ARBA00004370"/>
    </source>
</evidence>
<evidence type="ECO:0000313" key="14">
    <source>
        <dbReference type="EMBL" id="KAK7051268.1"/>
    </source>
</evidence>
<name>A0AAW0DHF2_9AGAR</name>
<dbReference type="GO" id="GO:0005506">
    <property type="term" value="F:iron ion binding"/>
    <property type="evidence" value="ECO:0007669"/>
    <property type="project" value="InterPro"/>
</dbReference>
<evidence type="ECO:0000256" key="10">
    <source>
        <dbReference type="ARBA" id="ARBA00023004"/>
    </source>
</evidence>
<evidence type="ECO:0000313" key="15">
    <source>
        <dbReference type="Proteomes" id="UP001383192"/>
    </source>
</evidence>
<evidence type="ECO:0000256" key="11">
    <source>
        <dbReference type="ARBA" id="ARBA00023033"/>
    </source>
</evidence>
<evidence type="ECO:0000256" key="9">
    <source>
        <dbReference type="ARBA" id="ARBA00023002"/>
    </source>
</evidence>
<evidence type="ECO:0000256" key="13">
    <source>
        <dbReference type="PIRSR" id="PIRSR602403-1"/>
    </source>
</evidence>
<evidence type="ECO:0000256" key="3">
    <source>
        <dbReference type="ARBA" id="ARBA00004721"/>
    </source>
</evidence>
<dbReference type="InterPro" id="IPR001128">
    <property type="entry name" value="Cyt_P450"/>
</dbReference>
<dbReference type="SUPFAM" id="SSF48264">
    <property type="entry name" value="Cytochrome P450"/>
    <property type="match status" value="1"/>
</dbReference>
<dbReference type="InterPro" id="IPR036396">
    <property type="entry name" value="Cyt_P450_sf"/>
</dbReference>
<dbReference type="Gene3D" id="1.10.630.10">
    <property type="entry name" value="Cytochrome P450"/>
    <property type="match status" value="1"/>
</dbReference>
<keyword evidence="12" id="KW-0472">Membrane</keyword>
<organism evidence="14 15">
    <name type="scientific">Paramarasmius palmivorus</name>
    <dbReference type="NCBI Taxonomy" id="297713"/>
    <lineage>
        <taxon>Eukaryota</taxon>
        <taxon>Fungi</taxon>
        <taxon>Dikarya</taxon>
        <taxon>Basidiomycota</taxon>
        <taxon>Agaricomycotina</taxon>
        <taxon>Agaricomycetes</taxon>
        <taxon>Agaricomycetidae</taxon>
        <taxon>Agaricales</taxon>
        <taxon>Marasmiineae</taxon>
        <taxon>Marasmiaceae</taxon>
        <taxon>Paramarasmius</taxon>
    </lineage>
</organism>
<keyword evidence="6" id="KW-0812">Transmembrane</keyword>
<proteinExistence type="inferred from homology"/>
<evidence type="ECO:0000256" key="5">
    <source>
        <dbReference type="ARBA" id="ARBA00022617"/>
    </source>
</evidence>
<evidence type="ECO:0008006" key="16">
    <source>
        <dbReference type="Google" id="ProtNLM"/>
    </source>
</evidence>
<dbReference type="GO" id="GO:0004497">
    <property type="term" value="F:monooxygenase activity"/>
    <property type="evidence" value="ECO:0007669"/>
    <property type="project" value="UniProtKB-KW"/>
</dbReference>
<dbReference type="AlphaFoldDB" id="A0AAW0DHF2"/>
<keyword evidence="10 13" id="KW-0408">Iron</keyword>
<dbReference type="InterPro" id="IPR050121">
    <property type="entry name" value="Cytochrome_P450_monoxygenase"/>
</dbReference>
<dbReference type="PRINTS" id="PR00385">
    <property type="entry name" value="P450"/>
</dbReference>
<evidence type="ECO:0000256" key="8">
    <source>
        <dbReference type="ARBA" id="ARBA00022989"/>
    </source>
</evidence>
<dbReference type="GO" id="GO:0020037">
    <property type="term" value="F:heme binding"/>
    <property type="evidence" value="ECO:0007669"/>
    <property type="project" value="InterPro"/>
</dbReference>
<keyword evidence="5 13" id="KW-0349">Heme</keyword>
<evidence type="ECO:0000256" key="1">
    <source>
        <dbReference type="ARBA" id="ARBA00001971"/>
    </source>
</evidence>
<keyword evidence="9" id="KW-0560">Oxidoreductase</keyword>
<reference evidence="14 15" key="1">
    <citation type="submission" date="2024-01" db="EMBL/GenBank/DDBJ databases">
        <title>A draft genome for a cacao thread blight-causing isolate of Paramarasmius palmivorus.</title>
        <authorList>
            <person name="Baruah I.K."/>
            <person name="Bukari Y."/>
            <person name="Amoako-Attah I."/>
            <person name="Meinhardt L.W."/>
            <person name="Bailey B.A."/>
            <person name="Cohen S.P."/>
        </authorList>
    </citation>
    <scope>NUCLEOTIDE SEQUENCE [LARGE SCALE GENOMIC DNA]</scope>
    <source>
        <strain evidence="14 15">GH-12</strain>
    </source>
</reference>
<comment type="similarity">
    <text evidence="4">Belongs to the cytochrome P450 family.</text>
</comment>
<evidence type="ECO:0000256" key="7">
    <source>
        <dbReference type="ARBA" id="ARBA00022723"/>
    </source>
</evidence>
<dbReference type="Proteomes" id="UP001383192">
    <property type="component" value="Unassembled WGS sequence"/>
</dbReference>
<dbReference type="PANTHER" id="PTHR24305">
    <property type="entry name" value="CYTOCHROME P450"/>
    <property type="match status" value="1"/>
</dbReference>
<dbReference type="PANTHER" id="PTHR24305:SF166">
    <property type="entry name" value="CYTOCHROME P450 12A4, MITOCHONDRIAL-RELATED"/>
    <property type="match status" value="1"/>
</dbReference>
<dbReference type="GO" id="GO:0016705">
    <property type="term" value="F:oxidoreductase activity, acting on paired donors, with incorporation or reduction of molecular oxygen"/>
    <property type="evidence" value="ECO:0007669"/>
    <property type="project" value="InterPro"/>
</dbReference>
<dbReference type="InterPro" id="IPR002403">
    <property type="entry name" value="Cyt_P450_E_grp-IV"/>
</dbReference>
<sequence>MSLSSLLQVLKLIGASLAILFAAPLVGYAYTAIVQARSYAHLDGPPSKNFVLGNLQDEMNDHDSSLLTQWLNKYGRIYKVTRHFGKPEIVLNDLKAIAHVLKNDYDYQKPDELQFIATEWKGILIAEGDEHRKQRRVMNPAFGPAQIRELTNIFIDKSIELRDAWNQIIQKETGVGHIDGLGWLTRMTLDVIGHAGFGYQFHAMQDLDKPNELNTAFSHIFETGTNQLPPIVLAKLFWSFLRPLPDGDAKFRQAHATMSTIGKKLLAERKNGSDDRDGKDLLSLLVKANTSSELSERQRLSDSTVLAQVPTFLVAGHETTSTATTFALHNLTGNLDVQSKLRAELLAVLTDTPAMEQLNSLPYLDAVVRETLRLSPPVVYTTRIAFKDDVIPLDEPFTDKNGVVHHELRIKRGTEVQIPIVAMNRDVALWGDDAFEFKPERWEKLPEAITAVPGIWGNLMTFLGGAHACIGWRFSVIEIKALLFTLVRAFEFELAVPRDMVLIRQGLLVQRPAVKGSEETNDLPLLIRPVLVA</sequence>
<comment type="caution">
    <text evidence="14">The sequence shown here is derived from an EMBL/GenBank/DDBJ whole genome shotgun (WGS) entry which is preliminary data.</text>
</comment>
<keyword evidence="11" id="KW-0503">Monooxygenase</keyword>
<evidence type="ECO:0000256" key="12">
    <source>
        <dbReference type="ARBA" id="ARBA00023136"/>
    </source>
</evidence>
<comment type="cofactor">
    <cofactor evidence="1 13">
        <name>heme</name>
        <dbReference type="ChEBI" id="CHEBI:30413"/>
    </cofactor>
</comment>
<evidence type="ECO:0000256" key="6">
    <source>
        <dbReference type="ARBA" id="ARBA00022692"/>
    </source>
</evidence>
<keyword evidence="7 13" id="KW-0479">Metal-binding</keyword>
<dbReference type="GO" id="GO:0016020">
    <property type="term" value="C:membrane"/>
    <property type="evidence" value="ECO:0007669"/>
    <property type="project" value="UniProtKB-SubCell"/>
</dbReference>
<keyword evidence="8" id="KW-1133">Transmembrane helix</keyword>
<dbReference type="CDD" id="cd11069">
    <property type="entry name" value="CYP_FUM15-like"/>
    <property type="match status" value="1"/>
</dbReference>
<accession>A0AAW0DHF2</accession>
<dbReference type="Pfam" id="PF00067">
    <property type="entry name" value="p450"/>
    <property type="match status" value="1"/>
</dbReference>
<evidence type="ECO:0000256" key="4">
    <source>
        <dbReference type="ARBA" id="ARBA00010617"/>
    </source>
</evidence>
<dbReference type="PRINTS" id="PR00465">
    <property type="entry name" value="EP450IV"/>
</dbReference>
<comment type="pathway">
    <text evidence="3">Secondary metabolite biosynthesis; terpenoid biosynthesis.</text>
</comment>